<keyword evidence="4 6" id="KW-1133">Transmembrane helix</keyword>
<dbReference type="CDD" id="cd17393">
    <property type="entry name" value="MFS_MosC_like"/>
    <property type="match status" value="1"/>
</dbReference>
<dbReference type="PANTHER" id="PTHR23514">
    <property type="entry name" value="BYPASS OF STOP CODON PROTEIN 6"/>
    <property type="match status" value="1"/>
</dbReference>
<dbReference type="RefSeq" id="WP_196604457.1">
    <property type="nucleotide sequence ID" value="NZ_CP116940.1"/>
</dbReference>
<feature type="transmembrane region" description="Helical" evidence="6">
    <location>
        <begin position="167"/>
        <end position="187"/>
    </location>
</feature>
<evidence type="ECO:0000259" key="7">
    <source>
        <dbReference type="PROSITE" id="PS50850"/>
    </source>
</evidence>
<dbReference type="PROSITE" id="PS50850">
    <property type="entry name" value="MFS"/>
    <property type="match status" value="1"/>
</dbReference>
<feature type="transmembrane region" description="Helical" evidence="6">
    <location>
        <begin position="331"/>
        <end position="353"/>
    </location>
</feature>
<keyword evidence="5 6" id="KW-0472">Membrane</keyword>
<evidence type="ECO:0000256" key="5">
    <source>
        <dbReference type="ARBA" id="ARBA00023136"/>
    </source>
</evidence>
<gene>
    <name evidence="8" type="ORF">J2S01_001358</name>
</gene>
<proteinExistence type="predicted"/>
<evidence type="ECO:0000313" key="9">
    <source>
        <dbReference type="Proteomes" id="UP001239167"/>
    </source>
</evidence>
<dbReference type="Gene3D" id="1.20.1250.20">
    <property type="entry name" value="MFS general substrate transporter like domains"/>
    <property type="match status" value="2"/>
</dbReference>
<feature type="domain" description="Major facilitator superfamily (MFS) profile" evidence="7">
    <location>
        <begin position="13"/>
        <end position="384"/>
    </location>
</feature>
<dbReference type="SUPFAM" id="SSF103473">
    <property type="entry name" value="MFS general substrate transporter"/>
    <property type="match status" value="1"/>
</dbReference>
<evidence type="ECO:0000256" key="1">
    <source>
        <dbReference type="ARBA" id="ARBA00004651"/>
    </source>
</evidence>
<organism evidence="8 9">
    <name type="scientific">Pectinatus haikarae</name>
    <dbReference type="NCBI Taxonomy" id="349096"/>
    <lineage>
        <taxon>Bacteria</taxon>
        <taxon>Bacillati</taxon>
        <taxon>Bacillota</taxon>
        <taxon>Negativicutes</taxon>
        <taxon>Selenomonadales</taxon>
        <taxon>Selenomonadaceae</taxon>
        <taxon>Pectinatus</taxon>
    </lineage>
</organism>
<feature type="transmembrane region" description="Helical" evidence="6">
    <location>
        <begin position="199"/>
        <end position="220"/>
    </location>
</feature>
<comment type="subcellular location">
    <subcellularLocation>
        <location evidence="1">Cell membrane</location>
        <topology evidence="1">Multi-pass membrane protein</topology>
    </subcellularLocation>
</comment>
<evidence type="ECO:0000256" key="2">
    <source>
        <dbReference type="ARBA" id="ARBA00022448"/>
    </source>
</evidence>
<dbReference type="InterPro" id="IPR051788">
    <property type="entry name" value="MFS_Transporter"/>
</dbReference>
<feature type="transmembrane region" description="Helical" evidence="6">
    <location>
        <begin position="359"/>
        <end position="380"/>
    </location>
</feature>
<dbReference type="EMBL" id="JAUSUE010000008">
    <property type="protein sequence ID" value="MDQ0203641.1"/>
    <property type="molecule type" value="Genomic_DNA"/>
</dbReference>
<sequence>MKIGSGGKSMARQLYATRAFYFIGGFGTASWAPLVPFLKLRLQVEEDVLGLLLLCIGIGSFLTMPFCGAAAAKFGCRKILKTAGMLFAVFLVALSWISSFWIAVITLLCFGALIGSVATTTNIHAIALEKASGNRLMSNMNAFWSIGGFSGAGLSSGLLGIGASPVISTLCAALAVMGLILVFSRYLSDNSTDLGKSPLISIPHGIVTLVGVILFIAYLVEGAMMDWSGIYLTAVRGFDISLAGTGFATFAMAMLIMRLIGDRFVQKFGSKFIMAVSSAFSAGGFLLVIYAPVQPCIYMGFFFIGMGCANVVPIFFTVLGRQTVMPLSAAVSAVSTLGYLGSLAGPAIIGFIAHQTSLYFSFGLLAALIILQMGIACYTFRKLT</sequence>
<feature type="transmembrane region" description="Helical" evidence="6">
    <location>
        <begin position="272"/>
        <end position="291"/>
    </location>
</feature>
<dbReference type="InterPro" id="IPR036259">
    <property type="entry name" value="MFS_trans_sf"/>
</dbReference>
<comment type="caution">
    <text evidence="8">The sequence shown here is derived from an EMBL/GenBank/DDBJ whole genome shotgun (WGS) entry which is preliminary data.</text>
</comment>
<dbReference type="PANTHER" id="PTHR23514:SF13">
    <property type="entry name" value="INNER MEMBRANE PROTEIN YBJJ"/>
    <property type="match status" value="1"/>
</dbReference>
<feature type="transmembrane region" description="Helical" evidence="6">
    <location>
        <begin position="20"/>
        <end position="38"/>
    </location>
</feature>
<keyword evidence="9" id="KW-1185">Reference proteome</keyword>
<evidence type="ECO:0000313" key="8">
    <source>
        <dbReference type="EMBL" id="MDQ0203641.1"/>
    </source>
</evidence>
<dbReference type="Pfam" id="PF07690">
    <property type="entry name" value="MFS_1"/>
    <property type="match status" value="1"/>
</dbReference>
<dbReference type="InterPro" id="IPR011701">
    <property type="entry name" value="MFS"/>
</dbReference>
<evidence type="ECO:0000256" key="6">
    <source>
        <dbReference type="SAM" id="Phobius"/>
    </source>
</evidence>
<dbReference type="InterPro" id="IPR020846">
    <property type="entry name" value="MFS_dom"/>
</dbReference>
<accession>A0ABT9Y7Y5</accession>
<feature type="transmembrane region" description="Helical" evidence="6">
    <location>
        <begin position="50"/>
        <end position="72"/>
    </location>
</feature>
<protein>
    <submittedName>
        <fullName evidence="8">MFS family arabinose efflux permease</fullName>
    </submittedName>
</protein>
<feature type="transmembrane region" description="Helical" evidence="6">
    <location>
        <begin position="297"/>
        <end position="319"/>
    </location>
</feature>
<evidence type="ECO:0000256" key="3">
    <source>
        <dbReference type="ARBA" id="ARBA00022692"/>
    </source>
</evidence>
<feature type="transmembrane region" description="Helical" evidence="6">
    <location>
        <begin position="103"/>
        <end position="128"/>
    </location>
</feature>
<feature type="transmembrane region" description="Helical" evidence="6">
    <location>
        <begin position="240"/>
        <end position="260"/>
    </location>
</feature>
<keyword evidence="2" id="KW-0813">Transport</keyword>
<name>A0ABT9Y7Y5_9FIRM</name>
<evidence type="ECO:0000256" key="4">
    <source>
        <dbReference type="ARBA" id="ARBA00022989"/>
    </source>
</evidence>
<keyword evidence="3 6" id="KW-0812">Transmembrane</keyword>
<reference evidence="8 9" key="1">
    <citation type="submission" date="2023-07" db="EMBL/GenBank/DDBJ databases">
        <title>Genomic Encyclopedia of Type Strains, Phase IV (KMG-IV): sequencing the most valuable type-strain genomes for metagenomic binning, comparative biology and taxonomic classification.</title>
        <authorList>
            <person name="Goeker M."/>
        </authorList>
    </citation>
    <scope>NUCLEOTIDE SEQUENCE [LARGE SCALE GENOMIC DNA]</scope>
    <source>
        <strain evidence="8 9">DSM 16980</strain>
    </source>
</reference>
<feature type="transmembrane region" description="Helical" evidence="6">
    <location>
        <begin position="140"/>
        <end position="161"/>
    </location>
</feature>
<feature type="transmembrane region" description="Helical" evidence="6">
    <location>
        <begin position="79"/>
        <end position="97"/>
    </location>
</feature>
<dbReference type="Proteomes" id="UP001239167">
    <property type="component" value="Unassembled WGS sequence"/>
</dbReference>